<evidence type="ECO:0008006" key="3">
    <source>
        <dbReference type="Google" id="ProtNLM"/>
    </source>
</evidence>
<reference evidence="1 2" key="1">
    <citation type="submission" date="2023-07" db="EMBL/GenBank/DDBJ databases">
        <title>Comparative genomics of wheat-associated soil bacteria to identify genetic determinants of phenazine resistance.</title>
        <authorList>
            <person name="Mouncey N."/>
        </authorList>
    </citation>
    <scope>NUCLEOTIDE SEQUENCE [LARGE SCALE GENOMIC DNA]</scope>
    <source>
        <strain evidence="1 2">W2I16</strain>
    </source>
</reference>
<evidence type="ECO:0000313" key="2">
    <source>
        <dbReference type="Proteomes" id="UP001223072"/>
    </source>
</evidence>
<comment type="caution">
    <text evidence="1">The sequence shown here is derived from an EMBL/GenBank/DDBJ whole genome shotgun (WGS) entry which is preliminary data.</text>
</comment>
<evidence type="ECO:0000313" key="1">
    <source>
        <dbReference type="EMBL" id="MDQ0935976.1"/>
    </source>
</evidence>
<dbReference type="RefSeq" id="WP_307629417.1">
    <property type="nucleotide sequence ID" value="NZ_JAUSZS010000007.1"/>
</dbReference>
<dbReference type="Proteomes" id="UP001223072">
    <property type="component" value="Unassembled WGS sequence"/>
</dbReference>
<protein>
    <recommendedName>
        <fullName evidence="3">PE-PGRS family protein</fullName>
    </recommendedName>
</protein>
<sequence length="479" mass="53322">MKYSLSDKQLELLKQVAAASKAFEVQGAHSGVLWALEQRTLVKTGYGAAGRRTAVVTADGRFYLKHGMHPKEVEAQKQRLKDDPAQAALAPADGPALLVRVREAGGTLTVPDCGPKTRARWRAAYYHALHHGHVPNGCKLQVKGRDKGDMVLKVVDEAARKAAEPPAVPAVEVPDELPRKPHPLVARTLKELGRSKTTADTRDVPDVVPMNISRHLTDRALRIAHALITEAERRGWEVTTDSSLHRGEATHQLVIRIGAHDYPWQITELTSKAPHEPTPQELRNLEKIPWAQKPPKYDHHPDGRLRIASPHQSSYYTSPYSCADGARWKLEDRLGHLLRDLDQLAVNAEQQRIAKEQEEAARKRNWYKALRQARAAQITQHRGAVLTGQVERWRLAEDIRAFCSAARQADVAADWTQWAEQYAASIDPLADALAVPADPPAPPHDLRDCFRGDTYAYPWPFGKDGQWNLADDAMGTTGD</sequence>
<keyword evidence="2" id="KW-1185">Reference proteome</keyword>
<proteinExistence type="predicted"/>
<accession>A0ABU0RVI4</accession>
<dbReference type="EMBL" id="JAUSZS010000007">
    <property type="protein sequence ID" value="MDQ0935976.1"/>
    <property type="molecule type" value="Genomic_DNA"/>
</dbReference>
<organism evidence="1 2">
    <name type="scientific">Streptomyces turgidiscabies</name>
    <dbReference type="NCBI Taxonomy" id="85558"/>
    <lineage>
        <taxon>Bacteria</taxon>
        <taxon>Bacillati</taxon>
        <taxon>Actinomycetota</taxon>
        <taxon>Actinomycetes</taxon>
        <taxon>Kitasatosporales</taxon>
        <taxon>Streptomycetaceae</taxon>
        <taxon>Streptomyces</taxon>
    </lineage>
</organism>
<gene>
    <name evidence="1" type="ORF">QFZ49_005948</name>
</gene>
<name>A0ABU0RVI4_9ACTN</name>